<evidence type="ECO:0000313" key="3">
    <source>
        <dbReference type="Proteomes" id="UP000298663"/>
    </source>
</evidence>
<gene>
    <name evidence="2" type="ORF">L596_029030</name>
</gene>
<reference evidence="2 3" key="2">
    <citation type="journal article" date="2019" name="G3 (Bethesda)">
        <title>Hybrid Assembly of the Genome of the Entomopathogenic Nematode Steinernema carpocapsae Identifies the X-Chromosome.</title>
        <authorList>
            <person name="Serra L."/>
            <person name="Macchietto M."/>
            <person name="Macias-Munoz A."/>
            <person name="McGill C.J."/>
            <person name="Rodriguez I.M."/>
            <person name="Rodriguez B."/>
            <person name="Murad R."/>
            <person name="Mortazavi A."/>
        </authorList>
    </citation>
    <scope>NUCLEOTIDE SEQUENCE [LARGE SCALE GENOMIC DNA]</scope>
    <source>
        <strain evidence="2 3">ALL</strain>
    </source>
</reference>
<protein>
    <submittedName>
        <fullName evidence="2">Uncharacterized protein</fullName>
    </submittedName>
</protein>
<organism evidence="2 3">
    <name type="scientific">Steinernema carpocapsae</name>
    <name type="common">Entomopathogenic nematode</name>
    <dbReference type="NCBI Taxonomy" id="34508"/>
    <lineage>
        <taxon>Eukaryota</taxon>
        <taxon>Metazoa</taxon>
        <taxon>Ecdysozoa</taxon>
        <taxon>Nematoda</taxon>
        <taxon>Chromadorea</taxon>
        <taxon>Rhabditida</taxon>
        <taxon>Tylenchina</taxon>
        <taxon>Panagrolaimomorpha</taxon>
        <taxon>Strongyloidoidea</taxon>
        <taxon>Steinernematidae</taxon>
        <taxon>Steinernema</taxon>
    </lineage>
</organism>
<comment type="caution">
    <text evidence="2">The sequence shown here is derived from an EMBL/GenBank/DDBJ whole genome shotgun (WGS) entry which is preliminary data.</text>
</comment>
<sequence length="264" mass="30113">MQRQMLSDSLYLPVPSFRLSPYRSSTLLRSHNHGKPFIIFCTLRSSAPRRPNIASSGARPKNTTKTSSKSTLRVTNAVCPVGGGSADCIRSPAFPDRPFFCSHERMEHKKSSDSLHKAQVGERFLFKNQDSVEDCIHTQDETQKMNERPFPAYPKEILQSFNMVDHKGEVIAMNVHFLYEFPKDMILDVAEVIRAKVATDCSIYEVAEAVGIYMRAKYEQLWVCMVDGSVEEFNRCYSIRHFMYLTLDGKGMVVYHKHEACAIL</sequence>
<evidence type="ECO:0000313" key="2">
    <source>
        <dbReference type="EMBL" id="TKR59343.1"/>
    </source>
</evidence>
<dbReference type="EMBL" id="AZBU02000012">
    <property type="protein sequence ID" value="TKR59343.1"/>
    <property type="molecule type" value="Genomic_DNA"/>
</dbReference>
<accession>A0A4U5LTF1</accession>
<name>A0A4U5LTF1_STECR</name>
<feature type="region of interest" description="Disordered" evidence="1">
    <location>
        <begin position="50"/>
        <end position="69"/>
    </location>
</feature>
<dbReference type="AlphaFoldDB" id="A0A4U5LTF1"/>
<keyword evidence="3" id="KW-1185">Reference proteome</keyword>
<proteinExistence type="predicted"/>
<evidence type="ECO:0000256" key="1">
    <source>
        <dbReference type="SAM" id="MobiDB-lite"/>
    </source>
</evidence>
<reference evidence="2 3" key="1">
    <citation type="journal article" date="2015" name="Genome Biol.">
        <title>Comparative genomics of Steinernema reveals deeply conserved gene regulatory networks.</title>
        <authorList>
            <person name="Dillman A.R."/>
            <person name="Macchietto M."/>
            <person name="Porter C.F."/>
            <person name="Rogers A."/>
            <person name="Williams B."/>
            <person name="Antoshechkin I."/>
            <person name="Lee M.M."/>
            <person name="Goodwin Z."/>
            <person name="Lu X."/>
            <person name="Lewis E.E."/>
            <person name="Goodrich-Blair H."/>
            <person name="Stock S.P."/>
            <person name="Adams B.J."/>
            <person name="Sternberg P.W."/>
            <person name="Mortazavi A."/>
        </authorList>
    </citation>
    <scope>NUCLEOTIDE SEQUENCE [LARGE SCALE GENOMIC DNA]</scope>
    <source>
        <strain evidence="2 3">ALL</strain>
    </source>
</reference>
<dbReference type="Proteomes" id="UP000298663">
    <property type="component" value="Unassembled WGS sequence"/>
</dbReference>